<keyword evidence="2" id="KW-1185">Reference proteome</keyword>
<proteinExistence type="predicted"/>
<organism evidence="1 2">
    <name type="scientific">Funneliformis geosporum</name>
    <dbReference type="NCBI Taxonomy" id="1117311"/>
    <lineage>
        <taxon>Eukaryota</taxon>
        <taxon>Fungi</taxon>
        <taxon>Fungi incertae sedis</taxon>
        <taxon>Mucoromycota</taxon>
        <taxon>Glomeromycotina</taxon>
        <taxon>Glomeromycetes</taxon>
        <taxon>Glomerales</taxon>
        <taxon>Glomeraceae</taxon>
        <taxon>Funneliformis</taxon>
    </lineage>
</organism>
<evidence type="ECO:0000313" key="2">
    <source>
        <dbReference type="Proteomes" id="UP001153678"/>
    </source>
</evidence>
<evidence type="ECO:0000313" key="1">
    <source>
        <dbReference type="EMBL" id="CAI2165569.1"/>
    </source>
</evidence>
<gene>
    <name evidence="1" type="ORF">FWILDA_LOCUS2137</name>
</gene>
<name>A0A9W4WUZ0_9GLOM</name>
<dbReference type="EMBL" id="CAMKVN010000234">
    <property type="protein sequence ID" value="CAI2165569.1"/>
    <property type="molecule type" value="Genomic_DNA"/>
</dbReference>
<protein>
    <submittedName>
        <fullName evidence="1">14590_t:CDS:1</fullName>
    </submittedName>
</protein>
<comment type="caution">
    <text evidence="1">The sequence shown here is derived from an EMBL/GenBank/DDBJ whole genome shotgun (WGS) entry which is preliminary data.</text>
</comment>
<dbReference type="OrthoDB" id="2327301at2759"/>
<sequence length="283" mass="32700">MLLNRSLTTYLRVTGLNYDLQVAKGLYRSISRRSYSNEAVASAEMQVNDTQKSASQDGVIIEPGINENSSKLNTNIEGKSSFANRLKASRRLVPLPSSMLRNWEKLDEKLPLNPINFRNIGSYQNVLISKLPISAIRRDIEMLVHGIFPNNEKPPIQNSKTALVFTRCTHQNIFYGNRLEVQLKEIIPERVRLDPLNNHVGRCVILSGLPWNMDEDYLYEYIKKICDDKSFRTIQISPKVTFPHDTSRWLILLNNNIDSYHVFSRLHNKSFDKDHQLKARMIK</sequence>
<reference evidence="1" key="1">
    <citation type="submission" date="2022-08" db="EMBL/GenBank/DDBJ databases">
        <authorList>
            <person name="Kallberg Y."/>
            <person name="Tangrot J."/>
            <person name="Rosling A."/>
        </authorList>
    </citation>
    <scope>NUCLEOTIDE SEQUENCE</scope>
    <source>
        <strain evidence="1">Wild A</strain>
    </source>
</reference>
<dbReference type="AlphaFoldDB" id="A0A9W4WUZ0"/>
<accession>A0A9W4WUZ0</accession>
<dbReference type="Proteomes" id="UP001153678">
    <property type="component" value="Unassembled WGS sequence"/>
</dbReference>